<dbReference type="RefSeq" id="XP_022458141.1">
    <property type="nucleotide sequence ID" value="XM_022604350.1"/>
</dbReference>
<dbReference type="STRING" id="1382522.W6MJI2"/>
<dbReference type="Gene3D" id="1.20.1250.20">
    <property type="entry name" value="MFS general substrate transporter like domains"/>
    <property type="match status" value="2"/>
</dbReference>
<feature type="transmembrane region" description="Helical" evidence="6">
    <location>
        <begin position="321"/>
        <end position="341"/>
    </location>
</feature>
<feature type="transmembrane region" description="Helical" evidence="6">
    <location>
        <begin position="410"/>
        <end position="432"/>
    </location>
</feature>
<feature type="transmembrane region" description="Helical" evidence="6">
    <location>
        <begin position="215"/>
        <end position="234"/>
    </location>
</feature>
<dbReference type="Proteomes" id="UP000019384">
    <property type="component" value="Unassembled WGS sequence"/>
</dbReference>
<dbReference type="GeneID" id="34519529"/>
<dbReference type="GO" id="GO:0016020">
    <property type="term" value="C:membrane"/>
    <property type="evidence" value="ECO:0007669"/>
    <property type="project" value="UniProtKB-SubCell"/>
</dbReference>
<evidence type="ECO:0000256" key="3">
    <source>
        <dbReference type="ARBA" id="ARBA00022989"/>
    </source>
</evidence>
<feature type="transmembrane region" description="Helical" evidence="6">
    <location>
        <begin position="61"/>
        <end position="79"/>
    </location>
</feature>
<dbReference type="SUPFAM" id="SSF103473">
    <property type="entry name" value="MFS general substrate transporter"/>
    <property type="match status" value="1"/>
</dbReference>
<feature type="transmembrane region" description="Helical" evidence="6">
    <location>
        <begin position="372"/>
        <end position="398"/>
    </location>
</feature>
<dbReference type="PROSITE" id="PS50850">
    <property type="entry name" value="MFS"/>
    <property type="match status" value="1"/>
</dbReference>
<keyword evidence="3 6" id="KW-1133">Transmembrane helix</keyword>
<feature type="transmembrane region" description="Helical" evidence="6">
    <location>
        <begin position="348"/>
        <end position="366"/>
    </location>
</feature>
<feature type="transmembrane region" description="Helical" evidence="6">
    <location>
        <begin position="21"/>
        <end position="41"/>
    </location>
</feature>
<name>W6MJI2_9ASCO</name>
<dbReference type="CDD" id="cd17476">
    <property type="entry name" value="MFS_Amf1_MDR_like"/>
    <property type="match status" value="1"/>
</dbReference>
<evidence type="ECO:0000256" key="1">
    <source>
        <dbReference type="ARBA" id="ARBA00004141"/>
    </source>
</evidence>
<feature type="transmembrane region" description="Helical" evidence="6">
    <location>
        <begin position="152"/>
        <end position="171"/>
    </location>
</feature>
<dbReference type="Pfam" id="PF07690">
    <property type="entry name" value="MFS_1"/>
    <property type="match status" value="1"/>
</dbReference>
<evidence type="ECO:0000256" key="4">
    <source>
        <dbReference type="ARBA" id="ARBA00023136"/>
    </source>
</evidence>
<feature type="transmembrane region" description="Helical" evidence="6">
    <location>
        <begin position="183"/>
        <end position="203"/>
    </location>
</feature>
<feature type="transmembrane region" description="Helical" evidence="6">
    <location>
        <begin position="452"/>
        <end position="476"/>
    </location>
</feature>
<dbReference type="OrthoDB" id="2130629at2759"/>
<comment type="subcellular location">
    <subcellularLocation>
        <location evidence="1">Membrane</location>
        <topology evidence="1">Multi-pass membrane protein</topology>
    </subcellularLocation>
</comment>
<organism evidence="8 9">
    <name type="scientific">Kuraishia capsulata CBS 1993</name>
    <dbReference type="NCBI Taxonomy" id="1382522"/>
    <lineage>
        <taxon>Eukaryota</taxon>
        <taxon>Fungi</taxon>
        <taxon>Dikarya</taxon>
        <taxon>Ascomycota</taxon>
        <taxon>Saccharomycotina</taxon>
        <taxon>Pichiomycetes</taxon>
        <taxon>Pichiales</taxon>
        <taxon>Pichiaceae</taxon>
        <taxon>Kuraishia</taxon>
    </lineage>
</organism>
<feature type="transmembrane region" description="Helical" evidence="6">
    <location>
        <begin position="246"/>
        <end position="263"/>
    </location>
</feature>
<protein>
    <recommendedName>
        <fullName evidence="7">Major facilitator superfamily (MFS) profile domain-containing protein</fullName>
    </recommendedName>
</protein>
<dbReference type="InterPro" id="IPR020846">
    <property type="entry name" value="MFS_dom"/>
</dbReference>
<reference evidence="8" key="1">
    <citation type="submission" date="2013-12" db="EMBL/GenBank/DDBJ databases">
        <authorList>
            <person name="Genoscope - CEA"/>
        </authorList>
    </citation>
    <scope>NUCLEOTIDE SEQUENCE</scope>
    <source>
        <strain evidence="8">CBS 1993</strain>
    </source>
</reference>
<dbReference type="InterPro" id="IPR011701">
    <property type="entry name" value="MFS"/>
</dbReference>
<evidence type="ECO:0000313" key="8">
    <source>
        <dbReference type="EMBL" id="CDK26133.1"/>
    </source>
</evidence>
<dbReference type="InterPro" id="IPR036259">
    <property type="entry name" value="MFS_trans_sf"/>
</dbReference>
<feature type="domain" description="Major facilitator superfamily (MFS) profile" evidence="7">
    <location>
        <begin position="23"/>
        <end position="483"/>
    </location>
</feature>
<keyword evidence="4 6" id="KW-0472">Membrane</keyword>
<evidence type="ECO:0000256" key="5">
    <source>
        <dbReference type="SAM" id="MobiDB-lite"/>
    </source>
</evidence>
<dbReference type="HOGENOM" id="CLU_000960_27_4_1"/>
<evidence type="ECO:0000313" key="9">
    <source>
        <dbReference type="Proteomes" id="UP000019384"/>
    </source>
</evidence>
<dbReference type="PANTHER" id="PTHR42718">
    <property type="entry name" value="MAJOR FACILITATOR SUPERFAMILY MULTIDRUG TRANSPORTER MFSC"/>
    <property type="match status" value="1"/>
</dbReference>
<dbReference type="EMBL" id="HG793126">
    <property type="protein sequence ID" value="CDK26133.1"/>
    <property type="molecule type" value="Genomic_DNA"/>
</dbReference>
<keyword evidence="2 6" id="KW-0812">Transmembrane</keyword>
<dbReference type="AlphaFoldDB" id="W6MJI2"/>
<dbReference type="GO" id="GO:0022857">
    <property type="term" value="F:transmembrane transporter activity"/>
    <property type="evidence" value="ECO:0007669"/>
    <property type="project" value="InterPro"/>
</dbReference>
<feature type="region of interest" description="Disordered" evidence="5">
    <location>
        <begin position="480"/>
        <end position="499"/>
    </location>
</feature>
<evidence type="ECO:0000259" key="7">
    <source>
        <dbReference type="PROSITE" id="PS50850"/>
    </source>
</evidence>
<feature type="transmembrane region" description="Helical" evidence="6">
    <location>
        <begin position="91"/>
        <end position="111"/>
    </location>
</feature>
<gene>
    <name evidence="8" type="ORF">KUCA_T00002104001</name>
</gene>
<accession>W6MJI2</accession>
<dbReference type="PANTHER" id="PTHR42718:SF1">
    <property type="entry name" value="LOW AFFINITY AMMONIUM TRANSPORTER"/>
    <property type="match status" value="1"/>
</dbReference>
<reference evidence="8" key="2">
    <citation type="submission" date="2014-02" db="EMBL/GenBank/DDBJ databases">
        <title>Complete DNA sequence of /Kuraishia capsulata/ illustrates novel genomic features among budding yeasts (/Saccharomycotina/).</title>
        <authorList>
            <person name="Morales L."/>
            <person name="Noel B."/>
            <person name="Porcel B."/>
            <person name="Marcet-Houben M."/>
            <person name="Hullo M-F."/>
            <person name="Sacerdot C."/>
            <person name="Tekaia F."/>
            <person name="Leh-Louis V."/>
            <person name="Despons L."/>
            <person name="Khanna V."/>
            <person name="Aury J-M."/>
            <person name="Barbe V."/>
            <person name="Couloux A."/>
            <person name="Labadie K."/>
            <person name="Pelletier E."/>
            <person name="Souciet J-L."/>
            <person name="Boekhout T."/>
            <person name="Gabaldon T."/>
            <person name="Wincker P."/>
            <person name="Dujon B."/>
        </authorList>
    </citation>
    <scope>NUCLEOTIDE SEQUENCE</scope>
    <source>
        <strain evidence="8">CBS 1993</strain>
    </source>
</reference>
<proteinExistence type="predicted"/>
<evidence type="ECO:0000256" key="2">
    <source>
        <dbReference type="ARBA" id="ARBA00022692"/>
    </source>
</evidence>
<feature type="transmembrane region" description="Helical" evidence="6">
    <location>
        <begin position="283"/>
        <end position="301"/>
    </location>
</feature>
<evidence type="ECO:0000256" key="6">
    <source>
        <dbReference type="SAM" id="Phobius"/>
    </source>
</evidence>
<sequence length="499" mass="53892">MSRQDFTPIPSPETISKPREAAFIALMVMTQLLTQAGLAQTVVPGQFISRTMGVAGDAGEISWFTAAFSLGVGTFILIAGRLGDLYGYKNIFLISYVWLALWYMLCGISHYSGNVIFFDVTRFCQGLAYAFATPNSIALLGHFYPPGPRRNLGMALFGGIAPGGFVIGALFSSMFLETTTWPWIFYSGAFVACAMVGLGWLIIPKRIGSPDEGVFDYLGAFTGVTCLVLFNFAWNQGPVVGWDKPYVYVLLIVGILSGVLFVYAEKKAKNPLIPPSVINRDILFMLGCIATGWSSFGIWNFYTFQWGTLILGESPTRVSIQFIPCMIAGMCCSLLTGGVLIRKLPTSAVMVIAMACFLVGSCLMATRPVGQIYWAQMFVSCIIMTGGMDISFPAGVMIMSNRLPKHQQGISASVVATTVNYSISIGLGFAGTVQYYLQKNGASEMKAMRGCFYMGIGLSGLAMMIGLVFLGSQFVFPVPGEKSEPDSDSAPAEDVDGKV</sequence>
<keyword evidence="9" id="KW-1185">Reference proteome</keyword>